<keyword evidence="3 4" id="KW-0326">Glycosidase</keyword>
<proteinExistence type="inferred from homology"/>
<dbReference type="RefSeq" id="WP_346761657.1">
    <property type="nucleotide sequence ID" value="NZ_JAUJEB010000008.1"/>
</dbReference>
<dbReference type="EMBL" id="JAUJEB010000008">
    <property type="protein sequence ID" value="MDN5216319.1"/>
    <property type="molecule type" value="Genomic_DNA"/>
</dbReference>
<dbReference type="InterPro" id="IPR006626">
    <property type="entry name" value="PbH1"/>
</dbReference>
<comment type="caution">
    <text evidence="5">The sequence shown here is derived from an EMBL/GenBank/DDBJ whole genome shotgun (WGS) entry which is preliminary data.</text>
</comment>
<dbReference type="InterPro" id="IPR000743">
    <property type="entry name" value="Glyco_hydro_28"/>
</dbReference>
<accession>A0ABT8LEW3</accession>
<sequence length="465" mass="51540">MAIYDIIDYGAIGNGKTDDAMAIQKAVDACFSHGGGRVLIPAGHTFLSGPFNLKSNVDFHIEPGARLVANPDEEVYTESAFKKNLGEGTIWIGGKDLEMVSFSGFGIIDGNGTAFMGRELEDAFELKPVADKDPRPHMITLVNCKNVKFRDLTFKDAAYWGLHLVGCDNVSISEISIYNNLKIRNSDGIDLDHSKNIRISNCHIESGDDCICFKNRREYEEYGPCRDITVTGCTMISTSCAVKIGSENMDTIQNITFNNCIIKDSNRGIGIQHRDEGVVSDIVFSNMIIECRLFSDVWWGKAEPIYVTAYPRSPENHKDGGWRLPEGEMEGKVGYIRNITFGNIRCKSENGVFVGGENPSKISNIRFDDVDVVIDKTTSYQGGLYDCRPCAGVKMISRPTSGFYLSNANSIFINDCSVTWGQNKPDYFGKAIETENVVDLVIENFEGKDAFAGGEDEIKWKINRS</sequence>
<dbReference type="Pfam" id="PF00295">
    <property type="entry name" value="Glyco_hydro_28"/>
    <property type="match status" value="1"/>
</dbReference>
<reference evidence="5" key="1">
    <citation type="submission" date="2023-06" db="EMBL/GenBank/DDBJ databases">
        <title>Genomic of Agaribacillus aureum.</title>
        <authorList>
            <person name="Wang G."/>
        </authorList>
    </citation>
    <scope>NUCLEOTIDE SEQUENCE</scope>
    <source>
        <strain evidence="5">BMA12</strain>
    </source>
</reference>
<evidence type="ECO:0000256" key="1">
    <source>
        <dbReference type="ARBA" id="ARBA00008834"/>
    </source>
</evidence>
<protein>
    <submittedName>
        <fullName evidence="5">Glycoside hydrolase family 28 protein</fullName>
    </submittedName>
</protein>
<evidence type="ECO:0000313" key="6">
    <source>
        <dbReference type="Proteomes" id="UP001172083"/>
    </source>
</evidence>
<dbReference type="SUPFAM" id="SSF51126">
    <property type="entry name" value="Pectin lyase-like"/>
    <property type="match status" value="1"/>
</dbReference>
<evidence type="ECO:0000256" key="2">
    <source>
        <dbReference type="ARBA" id="ARBA00022801"/>
    </source>
</evidence>
<gene>
    <name evidence="5" type="ORF">QQ020_29900</name>
</gene>
<keyword evidence="6" id="KW-1185">Reference proteome</keyword>
<dbReference type="InterPro" id="IPR011050">
    <property type="entry name" value="Pectin_lyase_fold/virulence"/>
</dbReference>
<evidence type="ECO:0000256" key="3">
    <source>
        <dbReference type="ARBA" id="ARBA00023295"/>
    </source>
</evidence>
<name>A0ABT8LEW3_9BACT</name>
<dbReference type="InterPro" id="IPR012334">
    <property type="entry name" value="Pectin_lyas_fold"/>
</dbReference>
<dbReference type="Proteomes" id="UP001172083">
    <property type="component" value="Unassembled WGS sequence"/>
</dbReference>
<dbReference type="SMART" id="SM00710">
    <property type="entry name" value="PbH1"/>
    <property type="match status" value="6"/>
</dbReference>
<dbReference type="GO" id="GO:0016787">
    <property type="term" value="F:hydrolase activity"/>
    <property type="evidence" value="ECO:0007669"/>
    <property type="project" value="UniProtKB-KW"/>
</dbReference>
<evidence type="ECO:0000256" key="4">
    <source>
        <dbReference type="RuleBase" id="RU361169"/>
    </source>
</evidence>
<dbReference type="Gene3D" id="2.160.20.10">
    <property type="entry name" value="Single-stranded right-handed beta-helix, Pectin lyase-like"/>
    <property type="match status" value="1"/>
</dbReference>
<evidence type="ECO:0000313" key="5">
    <source>
        <dbReference type="EMBL" id="MDN5216319.1"/>
    </source>
</evidence>
<keyword evidence="2 4" id="KW-0378">Hydrolase</keyword>
<comment type="similarity">
    <text evidence="1 4">Belongs to the glycosyl hydrolase 28 family.</text>
</comment>
<dbReference type="PANTHER" id="PTHR31339">
    <property type="entry name" value="PECTIN LYASE-RELATED"/>
    <property type="match status" value="1"/>
</dbReference>
<organism evidence="5 6">
    <name type="scientific">Agaribacillus aureus</name>
    <dbReference type="NCBI Taxonomy" id="3051825"/>
    <lineage>
        <taxon>Bacteria</taxon>
        <taxon>Pseudomonadati</taxon>
        <taxon>Bacteroidota</taxon>
        <taxon>Cytophagia</taxon>
        <taxon>Cytophagales</taxon>
        <taxon>Splendidivirgaceae</taxon>
        <taxon>Agaribacillus</taxon>
    </lineage>
</organism>
<dbReference type="InterPro" id="IPR051801">
    <property type="entry name" value="GH28_Enzymes"/>
</dbReference>
<dbReference type="PANTHER" id="PTHR31339:SF0">
    <property type="entry name" value="PECTIN LYASE-LIKE SUPERFAMILY PROTEIN"/>
    <property type="match status" value="1"/>
</dbReference>